<dbReference type="InterPro" id="IPR002925">
    <property type="entry name" value="Dienelactn_hydro"/>
</dbReference>
<dbReference type="RefSeq" id="WP_132114539.1">
    <property type="nucleotide sequence ID" value="NZ_SLWS01000002.1"/>
</dbReference>
<sequence>MSAQRTESVSAPDGKFDLRVWPPESGRGPGVLILQEIFGVGEYIEAVAADLTALGYVVAAPDLYWRISPGWNADHTEQGLHDSVAVRGRFDVEGGVTDSVTALRHFEGLPEIDGGVAVLGFCLGGSLAFKLAAQVRPTAVVSFYGSEVPNSLSLLEQIKSPLQLHFGGQDPYIPADSVSKVADAVEGHDNIELHIQADAGHAFHNRVAPMFYQPEPAARAWQLTEEFLATHL</sequence>
<feature type="domain" description="Dienelactone hydrolase" evidence="1">
    <location>
        <begin position="22"/>
        <end position="231"/>
    </location>
</feature>
<dbReference type="PANTHER" id="PTHR46623">
    <property type="entry name" value="CARBOXYMETHYLENEBUTENOLIDASE-RELATED"/>
    <property type="match status" value="1"/>
</dbReference>
<reference evidence="2 3" key="1">
    <citation type="submission" date="2019-03" db="EMBL/GenBank/DDBJ databases">
        <title>Genomic Encyclopedia of Type Strains, Phase IV (KMG-IV): sequencing the most valuable type-strain genomes for metagenomic binning, comparative biology and taxonomic classification.</title>
        <authorList>
            <person name="Goeker M."/>
        </authorList>
    </citation>
    <scope>NUCLEOTIDE SEQUENCE [LARGE SCALE GENOMIC DNA]</scope>
    <source>
        <strain evidence="2 3">DSM 45934</strain>
    </source>
</reference>
<dbReference type="GO" id="GO:0016787">
    <property type="term" value="F:hydrolase activity"/>
    <property type="evidence" value="ECO:0007669"/>
    <property type="project" value="InterPro"/>
</dbReference>
<dbReference type="Pfam" id="PF01738">
    <property type="entry name" value="DLH"/>
    <property type="match status" value="1"/>
</dbReference>
<protein>
    <submittedName>
        <fullName evidence="2">Carboxymethylenebutenolidase</fullName>
    </submittedName>
</protein>
<dbReference type="EMBL" id="SLWS01000002">
    <property type="protein sequence ID" value="TCO62635.1"/>
    <property type="molecule type" value="Genomic_DNA"/>
</dbReference>
<keyword evidence="3" id="KW-1185">Reference proteome</keyword>
<dbReference type="SUPFAM" id="SSF53474">
    <property type="entry name" value="alpha/beta-Hydrolases"/>
    <property type="match status" value="1"/>
</dbReference>
<gene>
    <name evidence="2" type="ORF">EV192_102774</name>
</gene>
<dbReference type="AlphaFoldDB" id="A0A4R2K8C3"/>
<dbReference type="PANTHER" id="PTHR46623:SF6">
    <property type="entry name" value="ALPHA_BETA-HYDROLASES SUPERFAMILY PROTEIN"/>
    <property type="match status" value="1"/>
</dbReference>
<dbReference type="InterPro" id="IPR029058">
    <property type="entry name" value="AB_hydrolase_fold"/>
</dbReference>
<organism evidence="2 3">
    <name type="scientific">Actinocrispum wychmicini</name>
    <dbReference type="NCBI Taxonomy" id="1213861"/>
    <lineage>
        <taxon>Bacteria</taxon>
        <taxon>Bacillati</taxon>
        <taxon>Actinomycetota</taxon>
        <taxon>Actinomycetes</taxon>
        <taxon>Pseudonocardiales</taxon>
        <taxon>Pseudonocardiaceae</taxon>
        <taxon>Actinocrispum</taxon>
    </lineage>
</organism>
<comment type="caution">
    <text evidence="2">The sequence shown here is derived from an EMBL/GenBank/DDBJ whole genome shotgun (WGS) entry which is preliminary data.</text>
</comment>
<proteinExistence type="predicted"/>
<evidence type="ECO:0000313" key="2">
    <source>
        <dbReference type="EMBL" id="TCO62635.1"/>
    </source>
</evidence>
<evidence type="ECO:0000259" key="1">
    <source>
        <dbReference type="Pfam" id="PF01738"/>
    </source>
</evidence>
<evidence type="ECO:0000313" key="3">
    <source>
        <dbReference type="Proteomes" id="UP000295680"/>
    </source>
</evidence>
<dbReference type="Proteomes" id="UP000295680">
    <property type="component" value="Unassembled WGS sequence"/>
</dbReference>
<dbReference type="InterPro" id="IPR051049">
    <property type="entry name" value="Dienelactone_hydrolase-like"/>
</dbReference>
<dbReference type="Gene3D" id="3.40.50.1820">
    <property type="entry name" value="alpha/beta hydrolase"/>
    <property type="match status" value="1"/>
</dbReference>
<dbReference type="OrthoDB" id="5902829at2"/>
<name>A0A4R2K8C3_9PSEU</name>
<accession>A0A4R2K8C3</accession>